<dbReference type="AlphaFoldDB" id="A0A929KYS7"/>
<sequence length="216" mass="25078">MTDYLSIILEGLALLVGLISFNKITIGRYKLLPPYLAIIISFEICNMMGLFAYQRTNLWVMNIAITFEFLFFGAFILSAYRNKKEQRIFGLIMLAVLLYTVIDVVWVKGVFKLGYHAIVVQYSLLIVIVCRLFYNMMQEFDRGTSLAHDPDFWVSTGLLFFFLAEFLFFASFKLAYTHPDTFSALFKVIKTIANFILYSCLIVSFLWARRAKKISY</sequence>
<feature type="transmembrane region" description="Helical" evidence="1">
    <location>
        <begin position="154"/>
        <end position="176"/>
    </location>
</feature>
<accession>A0A929KYS7</accession>
<protein>
    <submittedName>
        <fullName evidence="2">Uncharacterized protein</fullName>
    </submittedName>
</protein>
<evidence type="ECO:0000313" key="3">
    <source>
        <dbReference type="Proteomes" id="UP000622475"/>
    </source>
</evidence>
<dbReference type="Proteomes" id="UP000622475">
    <property type="component" value="Unassembled WGS sequence"/>
</dbReference>
<dbReference type="EMBL" id="JADFFL010000002">
    <property type="protein sequence ID" value="MBE9661080.1"/>
    <property type="molecule type" value="Genomic_DNA"/>
</dbReference>
<name>A0A929KYS7_9SPHI</name>
<feature type="transmembrane region" description="Helical" evidence="1">
    <location>
        <begin position="6"/>
        <end position="22"/>
    </location>
</feature>
<feature type="transmembrane region" description="Helical" evidence="1">
    <location>
        <begin position="188"/>
        <end position="208"/>
    </location>
</feature>
<dbReference type="RefSeq" id="WP_194110289.1">
    <property type="nucleotide sequence ID" value="NZ_JADFFL010000002.1"/>
</dbReference>
<feature type="transmembrane region" description="Helical" evidence="1">
    <location>
        <begin position="87"/>
        <end position="107"/>
    </location>
</feature>
<keyword evidence="1" id="KW-0812">Transmembrane</keyword>
<keyword evidence="3" id="KW-1185">Reference proteome</keyword>
<organism evidence="2 3">
    <name type="scientific">Mucilaginibacter myungsuensis</name>
    <dbReference type="NCBI Taxonomy" id="649104"/>
    <lineage>
        <taxon>Bacteria</taxon>
        <taxon>Pseudomonadati</taxon>
        <taxon>Bacteroidota</taxon>
        <taxon>Sphingobacteriia</taxon>
        <taxon>Sphingobacteriales</taxon>
        <taxon>Sphingobacteriaceae</taxon>
        <taxon>Mucilaginibacter</taxon>
    </lineage>
</organism>
<evidence type="ECO:0000256" key="1">
    <source>
        <dbReference type="SAM" id="Phobius"/>
    </source>
</evidence>
<feature type="transmembrane region" description="Helical" evidence="1">
    <location>
        <begin position="34"/>
        <end position="53"/>
    </location>
</feature>
<feature type="transmembrane region" description="Helical" evidence="1">
    <location>
        <begin position="59"/>
        <end position="80"/>
    </location>
</feature>
<feature type="transmembrane region" description="Helical" evidence="1">
    <location>
        <begin position="113"/>
        <end position="134"/>
    </location>
</feature>
<proteinExistence type="predicted"/>
<comment type="caution">
    <text evidence="2">The sequence shown here is derived from an EMBL/GenBank/DDBJ whole genome shotgun (WGS) entry which is preliminary data.</text>
</comment>
<evidence type="ECO:0000313" key="2">
    <source>
        <dbReference type="EMBL" id="MBE9661080.1"/>
    </source>
</evidence>
<reference evidence="2" key="1">
    <citation type="submission" date="2020-10" db="EMBL/GenBank/DDBJ databases">
        <title>Mucilaginibacter mali sp. nov., isolated from rhizosphere soil of apple orchard.</title>
        <authorList>
            <person name="Lee J.-S."/>
            <person name="Kim H.S."/>
            <person name="Kim J.-S."/>
        </authorList>
    </citation>
    <scope>NUCLEOTIDE SEQUENCE</scope>
    <source>
        <strain evidence="2">KCTC 22746</strain>
    </source>
</reference>
<gene>
    <name evidence="2" type="ORF">IRJ16_04225</name>
</gene>
<keyword evidence="1" id="KW-1133">Transmembrane helix</keyword>
<keyword evidence="1" id="KW-0472">Membrane</keyword>